<evidence type="ECO:0000313" key="2">
    <source>
        <dbReference type="Proteomes" id="UP001497480"/>
    </source>
</evidence>
<comment type="caution">
    <text evidence="1">The sequence shown here is derived from an EMBL/GenBank/DDBJ whole genome shotgun (WGS) entry which is preliminary data.</text>
</comment>
<name>A0AAV1X132_LUPLU</name>
<dbReference type="EMBL" id="CAXHTB010000011">
    <property type="protein sequence ID" value="CAL0314843.1"/>
    <property type="molecule type" value="Genomic_DNA"/>
</dbReference>
<accession>A0AAV1X132</accession>
<sequence>MTRPKATYIPQQPGTRIRGKTITGAFILVFVDEEWEEEIELLRKNPLHNFPDNNLP</sequence>
<reference evidence="1 2" key="1">
    <citation type="submission" date="2024-03" db="EMBL/GenBank/DDBJ databases">
        <authorList>
            <person name="Martinez-Hernandez J."/>
        </authorList>
    </citation>
    <scope>NUCLEOTIDE SEQUENCE [LARGE SCALE GENOMIC DNA]</scope>
</reference>
<dbReference type="Proteomes" id="UP001497480">
    <property type="component" value="Unassembled WGS sequence"/>
</dbReference>
<evidence type="ECO:0000313" key="1">
    <source>
        <dbReference type="EMBL" id="CAL0314843.1"/>
    </source>
</evidence>
<proteinExistence type="predicted"/>
<protein>
    <submittedName>
        <fullName evidence="1">Uncharacterized protein</fullName>
    </submittedName>
</protein>
<dbReference type="AlphaFoldDB" id="A0AAV1X132"/>
<gene>
    <name evidence="1" type="ORF">LLUT_LOCUS15903</name>
</gene>
<organism evidence="1 2">
    <name type="scientific">Lupinus luteus</name>
    <name type="common">European yellow lupine</name>
    <dbReference type="NCBI Taxonomy" id="3873"/>
    <lineage>
        <taxon>Eukaryota</taxon>
        <taxon>Viridiplantae</taxon>
        <taxon>Streptophyta</taxon>
        <taxon>Embryophyta</taxon>
        <taxon>Tracheophyta</taxon>
        <taxon>Spermatophyta</taxon>
        <taxon>Magnoliopsida</taxon>
        <taxon>eudicotyledons</taxon>
        <taxon>Gunneridae</taxon>
        <taxon>Pentapetalae</taxon>
        <taxon>rosids</taxon>
        <taxon>fabids</taxon>
        <taxon>Fabales</taxon>
        <taxon>Fabaceae</taxon>
        <taxon>Papilionoideae</taxon>
        <taxon>50 kb inversion clade</taxon>
        <taxon>genistoids sensu lato</taxon>
        <taxon>core genistoids</taxon>
        <taxon>Genisteae</taxon>
        <taxon>Lupinus</taxon>
    </lineage>
</organism>
<keyword evidence="2" id="KW-1185">Reference proteome</keyword>